<feature type="transmembrane region" description="Helical" evidence="1">
    <location>
        <begin position="72"/>
        <end position="89"/>
    </location>
</feature>
<dbReference type="Pfam" id="PF19528">
    <property type="entry name" value="DUF6056"/>
    <property type="match status" value="1"/>
</dbReference>
<feature type="transmembrane region" description="Helical" evidence="1">
    <location>
        <begin position="183"/>
        <end position="207"/>
    </location>
</feature>
<accession>A0A6I4VQ22</accession>
<evidence type="ECO:0000313" key="2">
    <source>
        <dbReference type="EMBL" id="MXQ52508.1"/>
    </source>
</evidence>
<sequence>MKKMKKGFLPHLPFLFLFFSMLFIDQYIYMYGDDYRYATYFSLFPHFKGDQFTISQAIQNQIYDYTHVNGRFFINIFSIFMLVSGIEVWRWLNPLVIVFLAYLIFYAVFVRLPKKGDHIAGTLVVSLFFLIHLYIARQTIFYAIGSFNYVYPMVGLFLLVAYFRRIDIGKPIQNKWATTSFLLLAFLVGWSQEQIALLTIGFLAFWIGKEIRIQKKVNLLPLAFFITAIIGFLCLYLSPGANARAASKALIDYNNLSLIGKLKITFPAMVDFFIHQQAIFTVLVIVFLVIVCYSIKQKSFFLLGTPIVLLPYIFSITMFGQSKIFEKWFENKLYLCLYGALLLGLIAAMALYLAIKLKNYLYLVFPLGFILINIATTFTPSMTGGRVAFPAIPLAMVSILLLFHSIRNIGIQKQIAVIIASCAVFNFYYLEKEYSANAKIHEQRLEIVNQHGKITKGTLVLPRLKNRSAAGYELDDQEYVMRGFKDYYGINENVIILLK</sequence>
<feature type="transmembrane region" description="Helical" evidence="1">
    <location>
        <begin position="360"/>
        <end position="378"/>
    </location>
</feature>
<dbReference type="RefSeq" id="WP_160799523.1">
    <property type="nucleotide sequence ID" value="NZ_WUUL01000001.1"/>
</dbReference>
<feature type="transmembrane region" description="Helical" evidence="1">
    <location>
        <begin position="384"/>
        <end position="403"/>
    </location>
</feature>
<dbReference type="InterPro" id="IPR045691">
    <property type="entry name" value="DUF6056"/>
</dbReference>
<evidence type="ECO:0000256" key="1">
    <source>
        <dbReference type="SAM" id="Phobius"/>
    </source>
</evidence>
<protein>
    <recommendedName>
        <fullName evidence="4">Glycosyltransferase RgtA/B/C/D-like domain-containing protein</fullName>
    </recommendedName>
</protein>
<feature type="transmembrane region" description="Helical" evidence="1">
    <location>
        <begin position="118"/>
        <end position="135"/>
    </location>
</feature>
<feature type="transmembrane region" description="Helical" evidence="1">
    <location>
        <begin position="332"/>
        <end position="353"/>
    </location>
</feature>
<comment type="caution">
    <text evidence="2">The sequence shown here is derived from an EMBL/GenBank/DDBJ whole genome shotgun (WGS) entry which is preliminary data.</text>
</comment>
<feature type="transmembrane region" description="Helical" evidence="1">
    <location>
        <begin position="96"/>
        <end position="112"/>
    </location>
</feature>
<dbReference type="AlphaFoldDB" id="A0A6I4VQ22"/>
<feature type="transmembrane region" description="Helical" evidence="1">
    <location>
        <begin position="219"/>
        <end position="238"/>
    </location>
</feature>
<keyword evidence="1" id="KW-0812">Transmembrane</keyword>
<gene>
    <name evidence="2" type="ORF">GSM42_01810</name>
</gene>
<reference evidence="2 3" key="1">
    <citation type="submission" date="2019-12" db="EMBL/GenBank/DDBJ databases">
        <title>Whole-genome analyses of novel actinobacteria.</title>
        <authorList>
            <person name="Sahin N."/>
            <person name="Saygin H."/>
        </authorList>
    </citation>
    <scope>NUCLEOTIDE SEQUENCE [LARGE SCALE GENOMIC DNA]</scope>
    <source>
        <strain evidence="2 3">KC615</strain>
    </source>
</reference>
<feature type="transmembrane region" description="Helical" evidence="1">
    <location>
        <begin position="272"/>
        <end position="293"/>
    </location>
</feature>
<feature type="transmembrane region" description="Helical" evidence="1">
    <location>
        <begin position="12"/>
        <end position="32"/>
    </location>
</feature>
<feature type="transmembrane region" description="Helical" evidence="1">
    <location>
        <begin position="300"/>
        <end position="320"/>
    </location>
</feature>
<keyword evidence="3" id="KW-1185">Reference proteome</keyword>
<dbReference type="EMBL" id="WUUL01000001">
    <property type="protein sequence ID" value="MXQ52508.1"/>
    <property type="molecule type" value="Genomic_DNA"/>
</dbReference>
<keyword evidence="1" id="KW-1133">Transmembrane helix</keyword>
<evidence type="ECO:0000313" key="3">
    <source>
        <dbReference type="Proteomes" id="UP000430692"/>
    </source>
</evidence>
<keyword evidence="1" id="KW-0472">Membrane</keyword>
<feature type="transmembrane region" description="Helical" evidence="1">
    <location>
        <begin position="140"/>
        <end position="163"/>
    </location>
</feature>
<dbReference type="Proteomes" id="UP000430692">
    <property type="component" value="Unassembled WGS sequence"/>
</dbReference>
<name>A0A6I4VQ22_9BACL</name>
<evidence type="ECO:0008006" key="4">
    <source>
        <dbReference type="Google" id="ProtNLM"/>
    </source>
</evidence>
<proteinExistence type="predicted"/>
<organism evidence="2 3">
    <name type="scientific">Shimazuella alba</name>
    <dbReference type="NCBI Taxonomy" id="2690964"/>
    <lineage>
        <taxon>Bacteria</taxon>
        <taxon>Bacillati</taxon>
        <taxon>Bacillota</taxon>
        <taxon>Bacilli</taxon>
        <taxon>Bacillales</taxon>
        <taxon>Thermoactinomycetaceae</taxon>
        <taxon>Shimazuella</taxon>
    </lineage>
</organism>